<evidence type="ECO:0000313" key="2">
    <source>
        <dbReference type="EMBL" id="AVU78665.1"/>
    </source>
</evidence>
<feature type="transmembrane region" description="Helical" evidence="1">
    <location>
        <begin position="6"/>
        <end position="24"/>
    </location>
</feature>
<keyword evidence="3" id="KW-1185">Reference proteome</keyword>
<evidence type="ECO:0000313" key="3">
    <source>
        <dbReference type="Proteomes" id="UP000241936"/>
    </source>
</evidence>
<evidence type="ECO:0000256" key="1">
    <source>
        <dbReference type="SAM" id="Phobius"/>
    </source>
</evidence>
<keyword evidence="1" id="KW-0812">Transmembrane</keyword>
<keyword evidence="1" id="KW-1133">Transmembrane helix</keyword>
<keyword evidence="1" id="KW-0472">Membrane</keyword>
<dbReference type="Proteomes" id="UP000241936">
    <property type="component" value="Chromosome"/>
</dbReference>
<organism evidence="2 3">
    <name type="scientific">Pseudomonas rhizophila</name>
    <dbReference type="NCBI Taxonomy" id="2045200"/>
    <lineage>
        <taxon>Bacteria</taxon>
        <taxon>Pseudomonadati</taxon>
        <taxon>Pseudomonadota</taxon>
        <taxon>Gammaproteobacteria</taxon>
        <taxon>Pseudomonadales</taxon>
        <taxon>Pseudomonadaceae</taxon>
        <taxon>Pseudomonas</taxon>
    </lineage>
</organism>
<dbReference type="EMBL" id="CP024081">
    <property type="protein sequence ID" value="AVU78665.1"/>
    <property type="molecule type" value="Genomic_DNA"/>
</dbReference>
<sequence length="157" mass="18055">MNFVVDSGDIIAGIALFFSIYATFKTIKFNNRQQKLILTQEKLNQLLLEKETTVIEFEKQAELGASFLKLGSNKYRLKIWNKGKALAQNVSIEFPEGNEVISEHEINEKFPLQFLDVHQAVELIAFVGLSTKSKHLVKLEWSDGRMQRVEKLIWVTI</sequence>
<proteinExistence type="predicted"/>
<reference evidence="2 3" key="1">
    <citation type="journal article" date="2018" name="Front. Microbiol.">
        <title>Pseudomonas rhizophila S211, a New Plant Growth-Promoting Rhizobacterium with Potential in Pesticide-Bioremediation.</title>
        <authorList>
            <person name="Hassen W."/>
            <person name="Neifar M."/>
            <person name="Cherif H."/>
            <person name="Najjari A."/>
            <person name="Chouchane H."/>
            <person name="Driouich R.C."/>
            <person name="Salah A."/>
            <person name="Naili F."/>
            <person name="Mosbah A."/>
            <person name="Souissi Y."/>
            <person name="Raddadi N."/>
            <person name="Ouzari H.I."/>
            <person name="Fava F."/>
            <person name="Cherif A."/>
        </authorList>
    </citation>
    <scope>NUCLEOTIDE SEQUENCE [LARGE SCALE GENOMIC DNA]</scope>
    <source>
        <strain evidence="2 3">S211</strain>
    </source>
</reference>
<name>A0ABN5K452_9PSED</name>
<protein>
    <submittedName>
        <fullName evidence="2">Uncharacterized protein</fullName>
    </submittedName>
</protein>
<accession>A0ABN5K452</accession>
<gene>
    <name evidence="2" type="ORF">CRX69_03070</name>
</gene>